<sequence length="234" mass="24680">MDTVATQLKLALLAISLLLLPFLQATDFKYCVVSGKPATFSISASTGQAISGGKAVIDVSYFGFHIHQETHPLCEETSCPIAVGNFVLSHNQVLPGFTPPILASAVPSPWPVVRVARNGLLNPPFMASPKAKPSQPRDREEKGRDSPPCSTLVTAKVGSNAGLRSKQATIDVTAVVADARRPGDQGSEASGGRRPKGSYKLKMTLTGEGILQLTCILFDFKIGFGASGFLISDA</sequence>
<proteinExistence type="predicted"/>
<dbReference type="InterPro" id="IPR003172">
    <property type="entry name" value="ML_dom"/>
</dbReference>
<name>A0A7J9MZY4_GOSSC</name>
<feature type="chain" id="PRO_5029748117" description="MD-2-related lipid-recognition domain-containing protein" evidence="2">
    <location>
        <begin position="26"/>
        <end position="234"/>
    </location>
</feature>
<organism evidence="4 5">
    <name type="scientific">Gossypium schwendimanii</name>
    <name type="common">Cotton</name>
    <dbReference type="NCBI Taxonomy" id="34291"/>
    <lineage>
        <taxon>Eukaryota</taxon>
        <taxon>Viridiplantae</taxon>
        <taxon>Streptophyta</taxon>
        <taxon>Embryophyta</taxon>
        <taxon>Tracheophyta</taxon>
        <taxon>Spermatophyta</taxon>
        <taxon>Magnoliopsida</taxon>
        <taxon>eudicotyledons</taxon>
        <taxon>Gunneridae</taxon>
        <taxon>Pentapetalae</taxon>
        <taxon>rosids</taxon>
        <taxon>malvids</taxon>
        <taxon>Malvales</taxon>
        <taxon>Malvaceae</taxon>
        <taxon>Malvoideae</taxon>
        <taxon>Gossypium</taxon>
    </lineage>
</organism>
<keyword evidence="2" id="KW-0732">Signal</keyword>
<feature type="region of interest" description="Disordered" evidence="1">
    <location>
        <begin position="124"/>
        <end position="150"/>
    </location>
</feature>
<reference evidence="4 5" key="1">
    <citation type="journal article" date="2019" name="Genome Biol. Evol.">
        <title>Insights into the evolution of the New World diploid cottons (Gossypium, subgenus Houzingenia) based on genome sequencing.</title>
        <authorList>
            <person name="Grover C.E."/>
            <person name="Arick M.A. 2nd"/>
            <person name="Thrash A."/>
            <person name="Conover J.L."/>
            <person name="Sanders W.S."/>
            <person name="Peterson D.G."/>
            <person name="Frelichowski J.E."/>
            <person name="Scheffler J.A."/>
            <person name="Scheffler B.E."/>
            <person name="Wendel J.F."/>
        </authorList>
    </citation>
    <scope>NUCLEOTIDE SEQUENCE [LARGE SCALE GENOMIC DNA]</scope>
    <source>
        <strain evidence="4">1</strain>
        <tissue evidence="4">Leaf</tissue>
    </source>
</reference>
<dbReference type="EMBL" id="JABFAF010265558">
    <property type="protein sequence ID" value="MBA0876663.1"/>
    <property type="molecule type" value="Genomic_DNA"/>
</dbReference>
<dbReference type="PANTHER" id="PTHR11306">
    <property type="entry name" value="NIEMANN PICK TYPE C2 PROTEIN NPC2-RELATED"/>
    <property type="match status" value="1"/>
</dbReference>
<feature type="domain" description="MD-2-related lipid-recognition" evidence="3">
    <location>
        <begin position="28"/>
        <end position="125"/>
    </location>
</feature>
<dbReference type="PANTHER" id="PTHR11306:SF65">
    <property type="entry name" value="PHOSPHATIDYLGLYCEROL_PHOSPHATIDYLINOSITOL TRANSFER PROTEIN DDB_G0282179"/>
    <property type="match status" value="1"/>
</dbReference>
<dbReference type="Proteomes" id="UP000593576">
    <property type="component" value="Unassembled WGS sequence"/>
</dbReference>
<dbReference type="OrthoDB" id="6409159at2759"/>
<feature type="region of interest" description="Disordered" evidence="1">
    <location>
        <begin position="177"/>
        <end position="198"/>
    </location>
</feature>
<comment type="caution">
    <text evidence="4">The sequence shown here is derived from an EMBL/GenBank/DDBJ whole genome shotgun (WGS) entry which is preliminary data.</text>
</comment>
<dbReference type="InterPro" id="IPR014756">
    <property type="entry name" value="Ig_E-set"/>
</dbReference>
<dbReference type="Pfam" id="PF02221">
    <property type="entry name" value="E1_DerP2_DerF2"/>
    <property type="match status" value="1"/>
</dbReference>
<evidence type="ECO:0000313" key="4">
    <source>
        <dbReference type="EMBL" id="MBA0876663.1"/>
    </source>
</evidence>
<evidence type="ECO:0000313" key="5">
    <source>
        <dbReference type="Proteomes" id="UP000593576"/>
    </source>
</evidence>
<accession>A0A7J9MZY4</accession>
<dbReference type="GO" id="GO:0015918">
    <property type="term" value="P:sterol transport"/>
    <property type="evidence" value="ECO:0007669"/>
    <property type="project" value="InterPro"/>
</dbReference>
<evidence type="ECO:0000256" key="1">
    <source>
        <dbReference type="SAM" id="MobiDB-lite"/>
    </source>
</evidence>
<dbReference type="GO" id="GO:0032934">
    <property type="term" value="F:sterol binding"/>
    <property type="evidence" value="ECO:0007669"/>
    <property type="project" value="InterPro"/>
</dbReference>
<evidence type="ECO:0000256" key="2">
    <source>
        <dbReference type="SAM" id="SignalP"/>
    </source>
</evidence>
<feature type="compositionally biased region" description="Basic and acidic residues" evidence="1">
    <location>
        <begin position="135"/>
        <end position="145"/>
    </location>
</feature>
<dbReference type="SUPFAM" id="SSF81296">
    <property type="entry name" value="E set domains"/>
    <property type="match status" value="1"/>
</dbReference>
<gene>
    <name evidence="4" type="ORF">Goshw_016938</name>
</gene>
<dbReference type="AlphaFoldDB" id="A0A7J9MZY4"/>
<feature type="signal peptide" evidence="2">
    <location>
        <begin position="1"/>
        <end position="25"/>
    </location>
</feature>
<dbReference type="InterPro" id="IPR039670">
    <property type="entry name" value="NPC2-like"/>
</dbReference>
<dbReference type="SMART" id="SM00737">
    <property type="entry name" value="ML"/>
    <property type="match status" value="1"/>
</dbReference>
<protein>
    <recommendedName>
        <fullName evidence="3">MD-2-related lipid-recognition domain-containing protein</fullName>
    </recommendedName>
</protein>
<keyword evidence="5" id="KW-1185">Reference proteome</keyword>
<evidence type="ECO:0000259" key="3">
    <source>
        <dbReference type="SMART" id="SM00737"/>
    </source>
</evidence>